<gene>
    <name evidence="1" type="ORF">H310_13362</name>
</gene>
<protein>
    <submittedName>
        <fullName evidence="1">Uncharacterized protein</fullName>
    </submittedName>
</protein>
<evidence type="ECO:0000313" key="1">
    <source>
        <dbReference type="EMBL" id="ETV92308.1"/>
    </source>
</evidence>
<dbReference type="VEuPathDB" id="FungiDB:H310_13362"/>
<dbReference type="GeneID" id="20090412"/>
<name>A0A024TE31_9STRA</name>
<reference evidence="1" key="1">
    <citation type="submission" date="2013-12" db="EMBL/GenBank/DDBJ databases">
        <title>The Genome Sequence of Aphanomyces invadans NJM9701.</title>
        <authorList>
            <consortium name="The Broad Institute Genomics Platform"/>
            <person name="Russ C."/>
            <person name="Tyler B."/>
            <person name="van West P."/>
            <person name="Dieguez-Uribeondo J."/>
            <person name="Young S.K."/>
            <person name="Zeng Q."/>
            <person name="Gargeya S."/>
            <person name="Fitzgerald M."/>
            <person name="Abouelleil A."/>
            <person name="Alvarado L."/>
            <person name="Chapman S.B."/>
            <person name="Gainer-Dewar J."/>
            <person name="Goldberg J."/>
            <person name="Griggs A."/>
            <person name="Gujja S."/>
            <person name="Hansen M."/>
            <person name="Howarth C."/>
            <person name="Imamovic A."/>
            <person name="Ireland A."/>
            <person name="Larimer J."/>
            <person name="McCowan C."/>
            <person name="Murphy C."/>
            <person name="Pearson M."/>
            <person name="Poon T.W."/>
            <person name="Priest M."/>
            <person name="Roberts A."/>
            <person name="Saif S."/>
            <person name="Shea T."/>
            <person name="Sykes S."/>
            <person name="Wortman J."/>
            <person name="Nusbaum C."/>
            <person name="Birren B."/>
        </authorList>
    </citation>
    <scope>NUCLEOTIDE SEQUENCE [LARGE SCALE GENOMIC DNA]</scope>
    <source>
        <strain evidence="1">NJM9701</strain>
    </source>
</reference>
<dbReference type="EMBL" id="KI914001">
    <property type="protein sequence ID" value="ETV92308.1"/>
    <property type="molecule type" value="Genomic_DNA"/>
</dbReference>
<dbReference type="OrthoDB" id="63948at2759"/>
<proteinExistence type="predicted"/>
<organism evidence="1">
    <name type="scientific">Aphanomyces invadans</name>
    <dbReference type="NCBI Taxonomy" id="157072"/>
    <lineage>
        <taxon>Eukaryota</taxon>
        <taxon>Sar</taxon>
        <taxon>Stramenopiles</taxon>
        <taxon>Oomycota</taxon>
        <taxon>Saprolegniomycetes</taxon>
        <taxon>Saprolegniales</taxon>
        <taxon>Verrucalvaceae</taxon>
        <taxon>Aphanomyces</taxon>
    </lineage>
</organism>
<accession>A0A024TE31</accession>
<sequence length="230" mass="25152">MWSDIVSDQGNPRHQQHQVALFTTVILTFPASSPAMKFLAGLVHAAAASQVVFDNLDPLDTGATGTPISKDQGVAVQFRSLPAADTACNPTWLTLDFVNFTLNTINMGGNTSLWLQADLCPSVDGLPNCTKSDKPARIPIDKFAKRVKFQWFPASPIVLIPSTTYWFTVLSNGEVKNKLPIWMDGAKQFNTVNDPKKDVLLAYTATQGGPWTVDVPRENRTVSSLQVYAN</sequence>
<dbReference type="AlphaFoldDB" id="A0A024TE31"/>
<dbReference type="RefSeq" id="XP_008879059.1">
    <property type="nucleotide sequence ID" value="XM_008880837.1"/>
</dbReference>